<dbReference type="Proteomes" id="UP000183447">
    <property type="component" value="Unassembled WGS sequence"/>
</dbReference>
<dbReference type="Gene3D" id="3.90.550.10">
    <property type="entry name" value="Spore Coat Polysaccharide Biosynthesis Protein SpsA, Chain A"/>
    <property type="match status" value="1"/>
</dbReference>
<name>A0A1K2I237_9HYPH</name>
<evidence type="ECO:0000313" key="3">
    <source>
        <dbReference type="Proteomes" id="UP000183447"/>
    </source>
</evidence>
<keyword evidence="1 2" id="KW-0808">Transferase</keyword>
<accession>A0A1K2I237</accession>
<dbReference type="InterPro" id="IPR029044">
    <property type="entry name" value="Nucleotide-diphossugar_trans"/>
</dbReference>
<organism evidence="2 3">
    <name type="scientific">Devosia enhydra</name>
    <dbReference type="NCBI Taxonomy" id="665118"/>
    <lineage>
        <taxon>Bacteria</taxon>
        <taxon>Pseudomonadati</taxon>
        <taxon>Pseudomonadota</taxon>
        <taxon>Alphaproteobacteria</taxon>
        <taxon>Hyphomicrobiales</taxon>
        <taxon>Devosiaceae</taxon>
        <taxon>Devosia</taxon>
    </lineage>
</organism>
<dbReference type="RefSeq" id="WP_072345745.1">
    <property type="nucleotide sequence ID" value="NZ_FPKU01000003.1"/>
</dbReference>
<keyword evidence="3" id="KW-1185">Reference proteome</keyword>
<proteinExistence type="predicted"/>
<dbReference type="Gene3D" id="3.90.550.20">
    <property type="match status" value="1"/>
</dbReference>
<dbReference type="InterPro" id="IPR007577">
    <property type="entry name" value="GlycoTrfase_DXD_sugar-bd_CS"/>
</dbReference>
<evidence type="ECO:0000313" key="2">
    <source>
        <dbReference type="EMBL" id="SFZ86283.1"/>
    </source>
</evidence>
<dbReference type="EMBL" id="FPKU01000003">
    <property type="protein sequence ID" value="SFZ86283.1"/>
    <property type="molecule type" value="Genomic_DNA"/>
</dbReference>
<dbReference type="AlphaFoldDB" id="A0A1K2I237"/>
<dbReference type="InterPro" id="IPR051706">
    <property type="entry name" value="Glycosyltransferase_domain"/>
</dbReference>
<protein>
    <submittedName>
        <fullName evidence="2">Glycosyltransferase sugar-binding region containing DXD motif-containing protein</fullName>
    </submittedName>
</protein>
<dbReference type="GO" id="GO:0000030">
    <property type="term" value="F:mannosyltransferase activity"/>
    <property type="evidence" value="ECO:0007669"/>
    <property type="project" value="TreeGrafter"/>
</dbReference>
<dbReference type="PANTHER" id="PTHR32385">
    <property type="entry name" value="MANNOSYL PHOSPHORYLINOSITOL CERAMIDE SYNTHASE"/>
    <property type="match status" value="1"/>
</dbReference>
<dbReference type="PANTHER" id="PTHR32385:SF15">
    <property type="entry name" value="INOSITOL PHOSPHOCERAMIDE MANNOSYLTRANSFERASE 1"/>
    <property type="match status" value="1"/>
</dbReference>
<dbReference type="STRING" id="665118.SAMN02983003_3463"/>
<dbReference type="GO" id="GO:0051999">
    <property type="term" value="P:mannosyl-inositol phosphorylceramide biosynthetic process"/>
    <property type="evidence" value="ECO:0007669"/>
    <property type="project" value="TreeGrafter"/>
</dbReference>
<dbReference type="OrthoDB" id="277808at2"/>
<dbReference type="Pfam" id="PF03452">
    <property type="entry name" value="Anp1"/>
    <property type="match status" value="1"/>
</dbReference>
<dbReference type="GO" id="GO:0016020">
    <property type="term" value="C:membrane"/>
    <property type="evidence" value="ECO:0007669"/>
    <property type="project" value="GOC"/>
</dbReference>
<dbReference type="Pfam" id="PF04488">
    <property type="entry name" value="Gly_transf_sug"/>
    <property type="match status" value="1"/>
</dbReference>
<sequence length="543" mass="61912">MSIPKIFHFTWKGSRLPAKMAAILEKWKSLHPDWEFRFYDDAGLRDFVAREFPEQLALYDAYPRAIQRVDVFRYMVLSRVGGVYSDLDVEPYEAIDTLAEESACFLGIEPQFHMRKSYNQNGLPYLLCNAFMGSEPGHPLWDHVIAMLPRCQHGEVLTSTGPWFLTGAGLTAPDAARPDVLSPDYWSPITYDGSTDKPTQDFISTIARRFTVRGFGQEPICSHLWHQTWVGFGMKDWNEKSIVKAPSRLKWRWRKWRHPEIETMAQSFPHVRADYDEQSLKPVDTLPRIRIATPVKDAEAFLPAWKALVETIDYPPELLSVHLLVSDSVDGTLAACKAIAAEWSGRFASVEVTEQNFGFFLGKTPRWRRRIQLRRRGILGACRTAMAKRAAEIADYCLFLDVDLTEMPPDGLRTMLAARRPVVMANCLDQEGKVFDQNAFLYVERPDFYYLYRYGALEGLLQPPSGNRRHYLPDLAYLNITPLDAVGGTMLLVDCDVFRAGVVFPSEPYKLHIETEGFGLMARDHGFEVCGLPGLIVVHPRHD</sequence>
<dbReference type="SUPFAM" id="SSF53448">
    <property type="entry name" value="Nucleotide-diphospho-sugar transferases"/>
    <property type="match status" value="2"/>
</dbReference>
<evidence type="ECO:0000256" key="1">
    <source>
        <dbReference type="ARBA" id="ARBA00022679"/>
    </source>
</evidence>
<reference evidence="2 3" key="1">
    <citation type="submission" date="2016-11" db="EMBL/GenBank/DDBJ databases">
        <authorList>
            <person name="Jaros S."/>
            <person name="Januszkiewicz K."/>
            <person name="Wedrychowicz H."/>
        </authorList>
    </citation>
    <scope>NUCLEOTIDE SEQUENCE [LARGE SCALE GENOMIC DNA]</scope>
    <source>
        <strain evidence="2 3">ATCC 23634</strain>
    </source>
</reference>
<gene>
    <name evidence="2" type="ORF">SAMN02983003_3463</name>
</gene>